<protein>
    <submittedName>
        <fullName evidence="1">Uncharacterized protein</fullName>
    </submittedName>
</protein>
<proteinExistence type="predicted"/>
<dbReference type="AlphaFoldDB" id="X0U8F0"/>
<evidence type="ECO:0000313" key="1">
    <source>
        <dbReference type="EMBL" id="GAF95601.1"/>
    </source>
</evidence>
<dbReference type="EMBL" id="BARS01014652">
    <property type="protein sequence ID" value="GAF95601.1"/>
    <property type="molecule type" value="Genomic_DNA"/>
</dbReference>
<gene>
    <name evidence="1" type="ORF">S01H1_24516</name>
</gene>
<accession>X0U8F0</accession>
<feature type="non-terminal residue" evidence="1">
    <location>
        <position position="40"/>
    </location>
</feature>
<organism evidence="1">
    <name type="scientific">marine sediment metagenome</name>
    <dbReference type="NCBI Taxonomy" id="412755"/>
    <lineage>
        <taxon>unclassified sequences</taxon>
        <taxon>metagenomes</taxon>
        <taxon>ecological metagenomes</taxon>
    </lineage>
</organism>
<feature type="non-terminal residue" evidence="1">
    <location>
        <position position="1"/>
    </location>
</feature>
<reference evidence="1" key="1">
    <citation type="journal article" date="2014" name="Front. Microbiol.">
        <title>High frequency of phylogenetically diverse reductive dehalogenase-homologous genes in deep subseafloor sedimentary metagenomes.</title>
        <authorList>
            <person name="Kawai M."/>
            <person name="Futagami T."/>
            <person name="Toyoda A."/>
            <person name="Takaki Y."/>
            <person name="Nishi S."/>
            <person name="Hori S."/>
            <person name="Arai W."/>
            <person name="Tsubouchi T."/>
            <person name="Morono Y."/>
            <person name="Uchiyama I."/>
            <person name="Ito T."/>
            <person name="Fujiyama A."/>
            <person name="Inagaki F."/>
            <person name="Takami H."/>
        </authorList>
    </citation>
    <scope>NUCLEOTIDE SEQUENCE</scope>
    <source>
        <strain evidence="1">Expedition CK06-06</strain>
    </source>
</reference>
<name>X0U8F0_9ZZZZ</name>
<sequence>FASAGVPQISVLEGEHEIQTPLLAPGGLTVDTADETGLTI</sequence>
<comment type="caution">
    <text evidence="1">The sequence shown here is derived from an EMBL/GenBank/DDBJ whole genome shotgun (WGS) entry which is preliminary data.</text>
</comment>